<organism evidence="4 5">
    <name type="scientific">Aspergillus steynii IBT 23096</name>
    <dbReference type="NCBI Taxonomy" id="1392250"/>
    <lineage>
        <taxon>Eukaryota</taxon>
        <taxon>Fungi</taxon>
        <taxon>Dikarya</taxon>
        <taxon>Ascomycota</taxon>
        <taxon>Pezizomycotina</taxon>
        <taxon>Eurotiomycetes</taxon>
        <taxon>Eurotiomycetidae</taxon>
        <taxon>Eurotiales</taxon>
        <taxon>Aspergillaceae</taxon>
        <taxon>Aspergillus</taxon>
        <taxon>Aspergillus subgen. Circumdati</taxon>
    </lineage>
</organism>
<dbReference type="GO" id="GO:0016491">
    <property type="term" value="F:oxidoreductase activity"/>
    <property type="evidence" value="ECO:0007669"/>
    <property type="project" value="UniProtKB-KW"/>
</dbReference>
<evidence type="ECO:0000313" key="5">
    <source>
        <dbReference type="Proteomes" id="UP000234275"/>
    </source>
</evidence>
<sequence length="334" mass="37728">MTATSDLKIVFGAMTIGEAGLPGCRQTNEKEVADVLDKFQQHGHREIDTSRAYANGTSEMLLGQSDWQGRGLKMQTKIYPTAGKGMDNENYTLNAEDLRRALTASLAALQTDKVDLWYLHAPDPNTPLEVTMREVDRLHREGKFERLGISNFMSWQVAQMCETCDRHGWIRPSVYQGIYNPVHRAIEAELLPCLRHYGIALYAFQPLAGGVLTGRYQYDTTQFEAGSRYDPNNKQSASMNARYWNKTTFEALDIIREAAQKHGLSMPECAYRWLVHHSQLSSLHEDALIIGASSVAQLEGNLADIEKSPLPSDVVEAFEAAWQHIQRPVLKYWH</sequence>
<dbReference type="CDD" id="cd19075">
    <property type="entry name" value="AKR_AKR7A1-5"/>
    <property type="match status" value="1"/>
</dbReference>
<dbReference type="RefSeq" id="XP_024710045.1">
    <property type="nucleotide sequence ID" value="XM_024846224.1"/>
</dbReference>
<dbReference type="InterPro" id="IPR020471">
    <property type="entry name" value="AKR"/>
</dbReference>
<dbReference type="PRINTS" id="PR00069">
    <property type="entry name" value="ALDKETRDTASE"/>
</dbReference>
<dbReference type="OrthoDB" id="48988at2759"/>
<evidence type="ECO:0000313" key="4">
    <source>
        <dbReference type="EMBL" id="PLB54743.1"/>
    </source>
</evidence>
<reference evidence="4 5" key="1">
    <citation type="submission" date="2016-12" db="EMBL/GenBank/DDBJ databases">
        <title>The genomes of Aspergillus section Nigri reveals drivers in fungal speciation.</title>
        <authorList>
            <consortium name="DOE Joint Genome Institute"/>
            <person name="Vesth T.C."/>
            <person name="Nybo J."/>
            <person name="Theobald S."/>
            <person name="Brandl J."/>
            <person name="Frisvad J.C."/>
            <person name="Nielsen K.F."/>
            <person name="Lyhne E.K."/>
            <person name="Kogle M.E."/>
            <person name="Kuo A."/>
            <person name="Riley R."/>
            <person name="Clum A."/>
            <person name="Nolan M."/>
            <person name="Lipzen A."/>
            <person name="Salamov A."/>
            <person name="Henrissat B."/>
            <person name="Wiebenga A."/>
            <person name="De Vries R.P."/>
            <person name="Grigoriev I.V."/>
            <person name="Mortensen U.H."/>
            <person name="Andersen M.R."/>
            <person name="Baker S.E."/>
        </authorList>
    </citation>
    <scope>NUCLEOTIDE SEQUENCE [LARGE SCALE GENOMIC DNA]</scope>
    <source>
        <strain evidence="4 5">IBT 23096</strain>
    </source>
</reference>
<dbReference type="InterPro" id="IPR050523">
    <property type="entry name" value="AKR_Detox_Biosynth"/>
</dbReference>
<dbReference type="STRING" id="1392250.A0A2I2GPF0"/>
<protein>
    <submittedName>
        <fullName evidence="4">Aldo/keto reductase</fullName>
    </submittedName>
</protein>
<dbReference type="EMBL" id="MSFO01000001">
    <property type="protein sequence ID" value="PLB54743.1"/>
    <property type="molecule type" value="Genomic_DNA"/>
</dbReference>
<evidence type="ECO:0000259" key="3">
    <source>
        <dbReference type="Pfam" id="PF00248"/>
    </source>
</evidence>
<accession>A0A2I2GPF0</accession>
<dbReference type="PANTHER" id="PTHR43364:SF4">
    <property type="entry name" value="NAD(P)-LINKED OXIDOREDUCTASE SUPERFAMILY PROTEIN"/>
    <property type="match status" value="1"/>
</dbReference>
<dbReference type="Gene3D" id="3.20.20.100">
    <property type="entry name" value="NADP-dependent oxidoreductase domain"/>
    <property type="match status" value="1"/>
</dbReference>
<evidence type="ECO:0000256" key="1">
    <source>
        <dbReference type="ARBA" id="ARBA00023002"/>
    </source>
</evidence>
<feature type="domain" description="NADP-dependent oxidoreductase" evidence="3">
    <location>
        <begin position="8"/>
        <end position="322"/>
    </location>
</feature>
<gene>
    <name evidence="4" type="ORF">P170DRAFT_398494</name>
</gene>
<dbReference type="InterPro" id="IPR036812">
    <property type="entry name" value="NAD(P)_OxRdtase_dom_sf"/>
</dbReference>
<comment type="similarity">
    <text evidence="2">Belongs to the aldo/keto reductase family. Aldo/keto reductase 2 subfamily.</text>
</comment>
<dbReference type="SUPFAM" id="SSF51430">
    <property type="entry name" value="NAD(P)-linked oxidoreductase"/>
    <property type="match status" value="1"/>
</dbReference>
<dbReference type="Proteomes" id="UP000234275">
    <property type="component" value="Unassembled WGS sequence"/>
</dbReference>
<keyword evidence="1" id="KW-0560">Oxidoreductase</keyword>
<proteinExistence type="inferred from homology"/>
<keyword evidence="5" id="KW-1185">Reference proteome</keyword>
<dbReference type="PANTHER" id="PTHR43364">
    <property type="entry name" value="NADH-SPECIFIC METHYLGLYOXAL REDUCTASE-RELATED"/>
    <property type="match status" value="1"/>
</dbReference>
<dbReference type="Pfam" id="PF00248">
    <property type="entry name" value="Aldo_ket_red"/>
    <property type="match status" value="1"/>
</dbReference>
<name>A0A2I2GPF0_9EURO</name>
<dbReference type="AlphaFoldDB" id="A0A2I2GPF0"/>
<dbReference type="GeneID" id="36553923"/>
<evidence type="ECO:0000256" key="2">
    <source>
        <dbReference type="ARBA" id="ARBA00038157"/>
    </source>
</evidence>
<dbReference type="VEuPathDB" id="FungiDB:P170DRAFT_398494"/>
<dbReference type="InterPro" id="IPR023210">
    <property type="entry name" value="NADP_OxRdtase_dom"/>
</dbReference>
<comment type="caution">
    <text evidence="4">The sequence shown here is derived from an EMBL/GenBank/DDBJ whole genome shotgun (WGS) entry which is preliminary data.</text>
</comment>